<dbReference type="EMBL" id="CP021255">
    <property type="protein sequence ID" value="AVD71156.1"/>
    <property type="molecule type" value="Genomic_DNA"/>
</dbReference>
<keyword evidence="11" id="KW-1185">Reference proteome</keyword>
<feature type="domain" description="Bacterial type II secretion system protein E" evidence="9">
    <location>
        <begin position="396"/>
        <end position="410"/>
    </location>
</feature>
<dbReference type="Proteomes" id="UP000239867">
    <property type="component" value="Chromosome"/>
</dbReference>
<dbReference type="FunFam" id="3.30.450.90:FF:000001">
    <property type="entry name" value="Type II secretion system ATPase GspE"/>
    <property type="match status" value="1"/>
</dbReference>
<evidence type="ECO:0000313" key="10">
    <source>
        <dbReference type="EMBL" id="AVD71156.1"/>
    </source>
</evidence>
<dbReference type="EC" id="7.4.2.8" evidence="7"/>
<name>A0A2L1GNE2_9BACT</name>
<dbReference type="GO" id="GO:0015627">
    <property type="term" value="C:type II protein secretion system complex"/>
    <property type="evidence" value="ECO:0007669"/>
    <property type="project" value="InterPro"/>
</dbReference>
<evidence type="ECO:0000256" key="1">
    <source>
        <dbReference type="ARBA" id="ARBA00006611"/>
    </source>
</evidence>
<dbReference type="Gene3D" id="3.40.50.300">
    <property type="entry name" value="P-loop containing nucleotide triphosphate hydrolases"/>
    <property type="match status" value="1"/>
</dbReference>
<evidence type="ECO:0000313" key="11">
    <source>
        <dbReference type="Proteomes" id="UP000239867"/>
    </source>
</evidence>
<dbReference type="Gene3D" id="3.30.450.90">
    <property type="match status" value="1"/>
</dbReference>
<dbReference type="SMART" id="SM00382">
    <property type="entry name" value="AAA"/>
    <property type="match status" value="1"/>
</dbReference>
<keyword evidence="3" id="KW-0547">Nucleotide-binding</keyword>
<dbReference type="NCBIfam" id="TIGR02533">
    <property type="entry name" value="type_II_gspE"/>
    <property type="match status" value="1"/>
</dbReference>
<dbReference type="PROSITE" id="PS00662">
    <property type="entry name" value="T2SP_E"/>
    <property type="match status" value="1"/>
</dbReference>
<dbReference type="InterPro" id="IPR037257">
    <property type="entry name" value="T2SS_E_N_sf"/>
</dbReference>
<dbReference type="SUPFAM" id="SSF160246">
    <property type="entry name" value="EspE N-terminal domain-like"/>
    <property type="match status" value="1"/>
</dbReference>
<dbReference type="GO" id="GO:0005524">
    <property type="term" value="F:ATP binding"/>
    <property type="evidence" value="ECO:0007669"/>
    <property type="project" value="UniProtKB-KW"/>
</dbReference>
<dbReference type="Pfam" id="PF00437">
    <property type="entry name" value="T2SSE"/>
    <property type="match status" value="1"/>
</dbReference>
<evidence type="ECO:0000256" key="8">
    <source>
        <dbReference type="ARBA" id="ARBA00034006"/>
    </source>
</evidence>
<dbReference type="InterPro" id="IPR003593">
    <property type="entry name" value="AAA+_ATPase"/>
</dbReference>
<dbReference type="GO" id="GO:0015628">
    <property type="term" value="P:protein secretion by the type II secretion system"/>
    <property type="evidence" value="ECO:0007669"/>
    <property type="project" value="InterPro"/>
</dbReference>
<dbReference type="GO" id="GO:0016887">
    <property type="term" value="F:ATP hydrolysis activity"/>
    <property type="evidence" value="ECO:0007669"/>
    <property type="project" value="TreeGrafter"/>
</dbReference>
<protein>
    <recommendedName>
        <fullName evidence="7">protein-secreting ATPase</fullName>
        <ecNumber evidence="7">7.4.2.8</ecNumber>
    </recommendedName>
</protein>
<dbReference type="Pfam" id="PF05157">
    <property type="entry name" value="MshEN"/>
    <property type="match status" value="1"/>
</dbReference>
<dbReference type="PANTHER" id="PTHR30258">
    <property type="entry name" value="TYPE II SECRETION SYSTEM PROTEIN GSPE-RELATED"/>
    <property type="match status" value="1"/>
</dbReference>
<keyword evidence="5" id="KW-0653">Protein transport</keyword>
<dbReference type="FunFam" id="3.40.50.300:FF:000398">
    <property type="entry name" value="Type IV pilus assembly ATPase PilB"/>
    <property type="match status" value="1"/>
</dbReference>
<evidence type="ECO:0000256" key="7">
    <source>
        <dbReference type="ARBA" id="ARBA00024382"/>
    </source>
</evidence>
<proteinExistence type="inferred from homology"/>
<keyword evidence="2" id="KW-0813">Transport</keyword>
<reference evidence="10 11" key="1">
    <citation type="journal article" date="2018" name="MBio">
        <title>Insights into the evolution of host association through the isolation and characterization of a novel human periodontal pathobiont, Desulfobulbus oralis.</title>
        <authorList>
            <person name="Cross K.L."/>
            <person name="Chirania P."/>
            <person name="Xiong W."/>
            <person name="Beall C.J."/>
            <person name="Elkins J.G."/>
            <person name="Giannone R.J."/>
            <person name="Griffen A.L."/>
            <person name="Guss A.M."/>
            <person name="Hettich R.L."/>
            <person name="Joshi S.S."/>
            <person name="Mokrzan E.M."/>
            <person name="Martin R.K."/>
            <person name="Zhulin I.B."/>
            <person name="Leys E.J."/>
            <person name="Podar M."/>
        </authorList>
    </citation>
    <scope>NUCLEOTIDE SEQUENCE [LARGE SCALE GENOMIC DNA]</scope>
    <source>
        <strain evidence="10 11">ORNL</strain>
    </source>
</reference>
<dbReference type="PANTHER" id="PTHR30258:SF2">
    <property type="entry name" value="COMG OPERON PROTEIN 1"/>
    <property type="match status" value="1"/>
</dbReference>
<evidence type="ECO:0000256" key="6">
    <source>
        <dbReference type="ARBA" id="ARBA00022967"/>
    </source>
</evidence>
<comment type="similarity">
    <text evidence="1">Belongs to the GSP E family.</text>
</comment>
<dbReference type="GO" id="GO:0005886">
    <property type="term" value="C:plasma membrane"/>
    <property type="evidence" value="ECO:0007669"/>
    <property type="project" value="TreeGrafter"/>
</dbReference>
<dbReference type="AlphaFoldDB" id="A0A2L1GNE2"/>
<evidence type="ECO:0000256" key="2">
    <source>
        <dbReference type="ARBA" id="ARBA00022448"/>
    </source>
</evidence>
<organism evidence="10 11">
    <name type="scientific">Desulfobulbus oralis</name>
    <dbReference type="NCBI Taxonomy" id="1986146"/>
    <lineage>
        <taxon>Bacteria</taxon>
        <taxon>Pseudomonadati</taxon>
        <taxon>Thermodesulfobacteriota</taxon>
        <taxon>Desulfobulbia</taxon>
        <taxon>Desulfobulbales</taxon>
        <taxon>Desulfobulbaceae</taxon>
        <taxon>Desulfobulbus</taxon>
    </lineage>
</organism>
<keyword evidence="4" id="KW-0067">ATP-binding</keyword>
<evidence type="ECO:0000256" key="4">
    <source>
        <dbReference type="ARBA" id="ARBA00022840"/>
    </source>
</evidence>
<gene>
    <name evidence="10" type="ORF">CAY53_06380</name>
</gene>
<dbReference type="InterPro" id="IPR027417">
    <property type="entry name" value="P-loop_NTPase"/>
</dbReference>
<dbReference type="OrthoDB" id="9805147at2"/>
<accession>A0A2L1GNE2</accession>
<keyword evidence="6" id="KW-1278">Translocase</keyword>
<dbReference type="KEGG" id="deo:CAY53_06380"/>
<dbReference type="RefSeq" id="WP_104936430.1">
    <property type="nucleotide sequence ID" value="NZ_CP021255.1"/>
</dbReference>
<evidence type="ECO:0000259" key="9">
    <source>
        <dbReference type="PROSITE" id="PS00662"/>
    </source>
</evidence>
<dbReference type="InterPro" id="IPR007831">
    <property type="entry name" value="T2SS_GspE_N"/>
</dbReference>
<dbReference type="InterPro" id="IPR013369">
    <property type="entry name" value="T2SS_GspE"/>
</dbReference>
<dbReference type="CDD" id="cd01129">
    <property type="entry name" value="PulE-GspE-like"/>
    <property type="match status" value="1"/>
</dbReference>
<comment type="catalytic activity">
    <reaction evidence="8">
        <text>ATP + H2O + cellular proteinSide 1 = ADP + phosphate + cellular proteinSide 2.</text>
        <dbReference type="EC" id="7.4.2.8"/>
    </reaction>
</comment>
<evidence type="ECO:0000256" key="3">
    <source>
        <dbReference type="ARBA" id="ARBA00022741"/>
    </source>
</evidence>
<dbReference type="GO" id="GO:0008564">
    <property type="term" value="F:protein-exporting ATPase activity"/>
    <property type="evidence" value="ECO:0007669"/>
    <property type="project" value="UniProtKB-EC"/>
</dbReference>
<evidence type="ECO:0000256" key="5">
    <source>
        <dbReference type="ARBA" id="ARBA00022927"/>
    </source>
</evidence>
<sequence length="579" mass="63037">MPAAAQGLTAPKLGEILQRSFGVAPAAVTAALRTQAEAAARGETAPPRLGAILLHQGALSPEKLAAALAQQFGCESLARVPDDISPFFVGKLGLAQLKKYRLLPVATPTRSFLALADPAFFQQADELARLLDWDGMPWVIVPEAEIQRALANASDQTRPQLASQVMQDMDEEDPAGILSAIEESTDLLDDTSDTPVIRLVNLVLSQAVREGASDIHIEPCRDRVRIRKRVDGILYDMYEPPRHAQARLISRVKIMAGMDIAEKRLPQDGRIEIRIAHRNVDIRVSTLPTAFGERLVMRLLDKANTLLPLAKLGLAEADFRHFRRLIAAPGGIILVTGPTGSGKTTTLYSALHTINTPDINIITIEDPIEYQIDGISQMQVNSRIGLSFADGLRTIVRQDPDVILVGEIRDQETAQIAIQSALTGHLVFSTLHTNDAASAVTRLIDMGVEPFLVASSVQAIMAQRLVRRICPDCREAYRPGPELLRLAGLPEDAEGRVFYRGRGCPACLHTGYRGRIGVFELMRLSPALKNLLLRTSEAGAIRAAALERADETGMRTLRSDGIAKVLAGLTTLEEVFRVS</sequence>
<dbReference type="SUPFAM" id="SSF52540">
    <property type="entry name" value="P-loop containing nucleoside triphosphate hydrolases"/>
    <property type="match status" value="1"/>
</dbReference>
<dbReference type="InterPro" id="IPR001482">
    <property type="entry name" value="T2SS/T4SS_dom"/>
</dbReference>